<accession>A0A699UY20</accession>
<organism evidence="2">
    <name type="scientific">Tanacetum cinerariifolium</name>
    <name type="common">Dalmatian daisy</name>
    <name type="synonym">Chrysanthemum cinerariifolium</name>
    <dbReference type="NCBI Taxonomy" id="118510"/>
    <lineage>
        <taxon>Eukaryota</taxon>
        <taxon>Viridiplantae</taxon>
        <taxon>Streptophyta</taxon>
        <taxon>Embryophyta</taxon>
        <taxon>Tracheophyta</taxon>
        <taxon>Spermatophyta</taxon>
        <taxon>Magnoliopsida</taxon>
        <taxon>eudicotyledons</taxon>
        <taxon>Gunneridae</taxon>
        <taxon>Pentapetalae</taxon>
        <taxon>asterids</taxon>
        <taxon>campanulids</taxon>
        <taxon>Asterales</taxon>
        <taxon>Asteraceae</taxon>
        <taxon>Asteroideae</taxon>
        <taxon>Anthemideae</taxon>
        <taxon>Anthemidinae</taxon>
        <taxon>Tanacetum</taxon>
    </lineage>
</organism>
<protein>
    <submittedName>
        <fullName evidence="2">Uncharacterized protein</fullName>
    </submittedName>
</protein>
<proteinExistence type="predicted"/>
<keyword evidence="1" id="KW-0812">Transmembrane</keyword>
<keyword evidence="1" id="KW-1133">Transmembrane helix</keyword>
<sequence length="99" mass="10734">VARVVVVAAAVVVTTTSPVVIIIPLMKDLIVASNIGNLIHIHKRNTHEVVKGRPAKTPLEVLCLLLRSTSSYSEEPSKSEETLHKLRTSLSICLANRVS</sequence>
<name>A0A699UY20_TANCI</name>
<gene>
    <name evidence="2" type="ORF">Tci_899841</name>
</gene>
<feature type="non-terminal residue" evidence="2">
    <location>
        <position position="1"/>
    </location>
</feature>
<evidence type="ECO:0000256" key="1">
    <source>
        <dbReference type="SAM" id="Phobius"/>
    </source>
</evidence>
<feature type="transmembrane region" description="Helical" evidence="1">
    <location>
        <begin position="6"/>
        <end position="26"/>
    </location>
</feature>
<evidence type="ECO:0000313" key="2">
    <source>
        <dbReference type="EMBL" id="GFD27872.1"/>
    </source>
</evidence>
<dbReference type="EMBL" id="BKCJ011380507">
    <property type="protein sequence ID" value="GFD27872.1"/>
    <property type="molecule type" value="Genomic_DNA"/>
</dbReference>
<dbReference type="AlphaFoldDB" id="A0A699UY20"/>
<reference evidence="2" key="1">
    <citation type="journal article" date="2019" name="Sci. Rep.">
        <title>Draft genome of Tanacetum cinerariifolium, the natural source of mosquito coil.</title>
        <authorList>
            <person name="Yamashiro T."/>
            <person name="Shiraishi A."/>
            <person name="Satake H."/>
            <person name="Nakayama K."/>
        </authorList>
    </citation>
    <scope>NUCLEOTIDE SEQUENCE</scope>
</reference>
<keyword evidence="1" id="KW-0472">Membrane</keyword>
<comment type="caution">
    <text evidence="2">The sequence shown here is derived from an EMBL/GenBank/DDBJ whole genome shotgun (WGS) entry which is preliminary data.</text>
</comment>